<name>A0A2M9ZI33_9LEPT</name>
<dbReference type="Gene3D" id="1.10.10.10">
    <property type="entry name" value="Winged helix-like DNA-binding domain superfamily/Winged helix DNA-binding domain"/>
    <property type="match status" value="1"/>
</dbReference>
<dbReference type="GO" id="GO:0003700">
    <property type="term" value="F:DNA-binding transcription factor activity"/>
    <property type="evidence" value="ECO:0007669"/>
    <property type="project" value="InterPro"/>
</dbReference>
<dbReference type="AlphaFoldDB" id="A0A2M9ZI33"/>
<dbReference type="PROSITE" id="PS50995">
    <property type="entry name" value="HTH_MARR_2"/>
    <property type="match status" value="1"/>
</dbReference>
<dbReference type="Pfam" id="PF01047">
    <property type="entry name" value="MarR"/>
    <property type="match status" value="1"/>
</dbReference>
<dbReference type="EMBL" id="NPDZ01000022">
    <property type="protein sequence ID" value="PJZ71718.1"/>
    <property type="molecule type" value="Genomic_DNA"/>
</dbReference>
<dbReference type="InterPro" id="IPR039422">
    <property type="entry name" value="MarR/SlyA-like"/>
</dbReference>
<evidence type="ECO:0000313" key="3">
    <source>
        <dbReference type="EMBL" id="PJZ71718.1"/>
    </source>
</evidence>
<dbReference type="GO" id="GO:0006950">
    <property type="term" value="P:response to stress"/>
    <property type="evidence" value="ECO:0007669"/>
    <property type="project" value="TreeGrafter"/>
</dbReference>
<dbReference type="Proteomes" id="UP000231990">
    <property type="component" value="Unassembled WGS sequence"/>
</dbReference>
<dbReference type="InterPro" id="IPR011991">
    <property type="entry name" value="ArsR-like_HTH"/>
</dbReference>
<evidence type="ECO:0000313" key="2">
    <source>
        <dbReference type="EMBL" id="PJZ68099.1"/>
    </source>
</evidence>
<dbReference type="InterPro" id="IPR036390">
    <property type="entry name" value="WH_DNA-bd_sf"/>
</dbReference>
<dbReference type="PANTHER" id="PTHR33164:SF106">
    <property type="entry name" value="TRANSCRIPTIONAL REGULATORY PROTEIN"/>
    <property type="match status" value="1"/>
</dbReference>
<evidence type="ECO:0000313" key="4">
    <source>
        <dbReference type="Proteomes" id="UP000231962"/>
    </source>
</evidence>
<proteinExistence type="predicted"/>
<dbReference type="OrthoDB" id="162531at2"/>
<dbReference type="InterPro" id="IPR036388">
    <property type="entry name" value="WH-like_DNA-bd_sf"/>
</dbReference>
<reference evidence="4 5" key="1">
    <citation type="submission" date="2017-07" db="EMBL/GenBank/DDBJ databases">
        <title>Leptospira spp. isolated from tropical soils.</title>
        <authorList>
            <person name="Thibeaux R."/>
            <person name="Iraola G."/>
            <person name="Ferres I."/>
            <person name="Bierque E."/>
            <person name="Girault D."/>
            <person name="Soupe-Gilbert M.-E."/>
            <person name="Picardeau M."/>
            <person name="Goarant C."/>
        </authorList>
    </citation>
    <scope>NUCLEOTIDE SEQUENCE [LARGE SCALE GENOMIC DNA]</scope>
    <source>
        <strain evidence="3 5">FH1-B-B1</strain>
        <strain evidence="2 4">FH1-B-C1</strain>
    </source>
</reference>
<dbReference type="PRINTS" id="PR00598">
    <property type="entry name" value="HTHMARR"/>
</dbReference>
<dbReference type="EMBL" id="NPDY01000034">
    <property type="protein sequence ID" value="PJZ68099.1"/>
    <property type="molecule type" value="Genomic_DNA"/>
</dbReference>
<protein>
    <recommendedName>
        <fullName evidence="1">HTH marR-type domain-containing protein</fullName>
    </recommendedName>
</protein>
<keyword evidence="4" id="KW-1185">Reference proteome</keyword>
<comment type="caution">
    <text evidence="3">The sequence shown here is derived from an EMBL/GenBank/DDBJ whole genome shotgun (WGS) entry which is preliminary data.</text>
</comment>
<evidence type="ECO:0000259" key="1">
    <source>
        <dbReference type="PROSITE" id="PS50995"/>
    </source>
</evidence>
<accession>A0A2M9ZI33</accession>
<sequence>MKKISSEKQKLIQELLQAGRENGAAIVMFHTAIGNQMGLNATDSKTMDILDRKGPLTAGEIAEETGLATASVTGLIDRLEKLGFVERVRDAKDRRKVFVKPIFDEYEKQGQIFSSLVNSLTGLYSNYKDSELATILDFIRKLTVTFREETNKLQPKD</sequence>
<organism evidence="3 5">
    <name type="scientific">Leptospira perolatii</name>
    <dbReference type="NCBI Taxonomy" id="2023191"/>
    <lineage>
        <taxon>Bacteria</taxon>
        <taxon>Pseudomonadati</taxon>
        <taxon>Spirochaetota</taxon>
        <taxon>Spirochaetia</taxon>
        <taxon>Leptospirales</taxon>
        <taxon>Leptospiraceae</taxon>
        <taxon>Leptospira</taxon>
    </lineage>
</organism>
<dbReference type="CDD" id="cd00090">
    <property type="entry name" value="HTH_ARSR"/>
    <property type="match status" value="1"/>
</dbReference>
<feature type="domain" description="HTH marR-type" evidence="1">
    <location>
        <begin position="8"/>
        <end position="144"/>
    </location>
</feature>
<evidence type="ECO:0000313" key="5">
    <source>
        <dbReference type="Proteomes" id="UP000231990"/>
    </source>
</evidence>
<dbReference type="InterPro" id="IPR000835">
    <property type="entry name" value="HTH_MarR-typ"/>
</dbReference>
<dbReference type="RefSeq" id="WP_100715476.1">
    <property type="nucleotide sequence ID" value="NZ_NPDY01000034.1"/>
</dbReference>
<gene>
    <name evidence="2" type="ORF">CH360_17915</name>
    <name evidence="3" type="ORF">CH373_17975</name>
</gene>
<dbReference type="Proteomes" id="UP000231962">
    <property type="component" value="Unassembled WGS sequence"/>
</dbReference>
<dbReference type="PANTHER" id="PTHR33164">
    <property type="entry name" value="TRANSCRIPTIONAL REGULATOR, MARR FAMILY"/>
    <property type="match status" value="1"/>
</dbReference>
<dbReference type="SMART" id="SM00347">
    <property type="entry name" value="HTH_MARR"/>
    <property type="match status" value="1"/>
</dbReference>
<dbReference type="SUPFAM" id="SSF46785">
    <property type="entry name" value="Winged helix' DNA-binding domain"/>
    <property type="match status" value="1"/>
</dbReference>